<evidence type="ECO:0000313" key="3">
    <source>
        <dbReference type="Proteomes" id="UP000039865"/>
    </source>
</evidence>
<sequence>MKKDQHPRNQNSTAHGYPYKGIATDYEMHVNPSGPGTKITPLTFRNDRLRSIFLNHQHSTSISSNNHNNNNNSGSVGAVGNHHNNSGTQTSLKNQQVNQQNQTSGQLFTGQDSKVIKIPILHSSKNFRQLYNLSFKSQTSKTDDFPTQQAQSSIHRQSIQSSQEKIRNTSISPKGKLLHQNHSPVHQPPRTAQRHTRRRTEQFIPNTTQIQLFQEISQDHNVIMHNNNGSTRQATLKQVFIGGNVAFNSKNSGGKVSLSNAASNYISQQHNSSINGNLNVPAIGIPSESRTSHQLIQSTFTHSKLDDKALNIQSRITKKEAKGTLPDAIAMNKIMDFVNNQSNGSNTTIVNTVNTNISLPVGATHANPSLSDNRSQKRATTAATQQSSRPNEPEQWSNHKRLSTQEIELIKKRNKSFLEGLNFDYQTGSNSIMIGSTNQTNLKRPSIDNVRYDFTRASLKPQLIDDRALESKLIRLQQQSSLYGVNNNEWKSMSGIQNQQNLLLIKNTQVENKMMRKKRDFQISKKVNTGRQSSERLHSPSTGQQHLRSSSINSQYGSNSNQQSINKKQRVKLVFLDEEQANTLNANYNNQLDTDEGLRSSSILKNRKEVNDYLEYESRLGRSNQKQLKLTLNYKKFQDKEYPQILKLLKDDTSLVLQDSQQDERKVIQFDLNIQGNDYNTQEGTNQMIPHLQNQQSYYTNSYQEISLLGVESHNHISSKHMHDSSEVVLENPEIIRGSFQFENHQIRAIKNGSTLTNQSYFPNFIEENAIHIYRNSKEIQTSQPKQ</sequence>
<keyword evidence="3" id="KW-1185">Reference proteome</keyword>
<accession>A0A078AJH6</accession>
<reference evidence="2 3" key="1">
    <citation type="submission" date="2014-06" db="EMBL/GenBank/DDBJ databases">
        <authorList>
            <person name="Swart Estienne"/>
        </authorList>
    </citation>
    <scope>NUCLEOTIDE SEQUENCE [LARGE SCALE GENOMIC DNA]</scope>
    <source>
        <strain evidence="2 3">130c</strain>
    </source>
</reference>
<gene>
    <name evidence="2" type="primary">Contig2276.g2448</name>
    <name evidence="2" type="ORF">STYLEM_10665</name>
</gene>
<name>A0A078AJH6_STYLE</name>
<feature type="region of interest" description="Disordered" evidence="1">
    <location>
        <begin position="59"/>
        <end position="106"/>
    </location>
</feature>
<protein>
    <submittedName>
        <fullName evidence="2">Uncharacterized protein</fullName>
    </submittedName>
</protein>
<dbReference type="EMBL" id="CCKQ01010137">
    <property type="protein sequence ID" value="CDW81642.1"/>
    <property type="molecule type" value="Genomic_DNA"/>
</dbReference>
<feature type="compositionally biased region" description="Low complexity" evidence="1">
    <location>
        <begin position="59"/>
        <end position="75"/>
    </location>
</feature>
<organism evidence="2 3">
    <name type="scientific">Stylonychia lemnae</name>
    <name type="common">Ciliate</name>
    <dbReference type="NCBI Taxonomy" id="5949"/>
    <lineage>
        <taxon>Eukaryota</taxon>
        <taxon>Sar</taxon>
        <taxon>Alveolata</taxon>
        <taxon>Ciliophora</taxon>
        <taxon>Intramacronucleata</taxon>
        <taxon>Spirotrichea</taxon>
        <taxon>Stichotrichia</taxon>
        <taxon>Sporadotrichida</taxon>
        <taxon>Oxytrichidae</taxon>
        <taxon>Stylonychinae</taxon>
        <taxon>Stylonychia</taxon>
    </lineage>
</organism>
<dbReference type="Proteomes" id="UP000039865">
    <property type="component" value="Unassembled WGS sequence"/>
</dbReference>
<dbReference type="AlphaFoldDB" id="A0A078AJH6"/>
<feature type="compositionally biased region" description="Polar residues" evidence="1">
    <location>
        <begin position="539"/>
        <end position="548"/>
    </location>
</feature>
<evidence type="ECO:0000313" key="2">
    <source>
        <dbReference type="EMBL" id="CDW81642.1"/>
    </source>
</evidence>
<evidence type="ECO:0000256" key="1">
    <source>
        <dbReference type="SAM" id="MobiDB-lite"/>
    </source>
</evidence>
<feature type="region of interest" description="Disordered" evidence="1">
    <location>
        <begin position="361"/>
        <end position="401"/>
    </location>
</feature>
<feature type="compositionally biased region" description="Polar residues" evidence="1">
    <location>
        <begin position="82"/>
        <end position="93"/>
    </location>
</feature>
<feature type="region of interest" description="Disordered" evidence="1">
    <location>
        <begin position="515"/>
        <end position="565"/>
    </location>
</feature>
<dbReference type="InParanoid" id="A0A078AJH6"/>
<feature type="compositionally biased region" description="Polar residues" evidence="1">
    <location>
        <begin position="366"/>
        <end position="396"/>
    </location>
</feature>
<proteinExistence type="predicted"/>
<feature type="region of interest" description="Disordered" evidence="1">
    <location>
        <begin position="177"/>
        <end position="200"/>
    </location>
</feature>
<feature type="compositionally biased region" description="Low complexity" evidence="1">
    <location>
        <begin position="549"/>
        <end position="565"/>
    </location>
</feature>